<dbReference type="InterPro" id="IPR050388">
    <property type="entry name" value="ABC_Ni/Peptide_Import"/>
</dbReference>
<evidence type="ECO:0000256" key="12">
    <source>
        <dbReference type="ARBA" id="ARBA00048610"/>
    </source>
</evidence>
<dbReference type="EMBL" id="LHYF01000021">
    <property type="protein sequence ID" value="KXB06844.1"/>
    <property type="molecule type" value="Genomic_DNA"/>
</dbReference>
<dbReference type="InterPro" id="IPR003439">
    <property type="entry name" value="ABC_transporter-like_ATP-bd"/>
</dbReference>
<protein>
    <recommendedName>
        <fullName evidence="11">Nickel import system ATP-binding protein NikD</fullName>
        <ecNumber evidence="10">7.2.2.11</ecNumber>
    </recommendedName>
</protein>
<dbReference type="PATRIC" id="fig|1698281.3.peg.204"/>
<keyword evidence="2" id="KW-0813">Transport</keyword>
<dbReference type="NCBIfam" id="TIGR01727">
    <property type="entry name" value="oligo_HPY"/>
    <property type="match status" value="1"/>
</dbReference>
<evidence type="ECO:0000256" key="9">
    <source>
        <dbReference type="ARBA" id="ARBA00038669"/>
    </source>
</evidence>
<dbReference type="GO" id="GO:0015833">
    <property type="term" value="P:peptide transport"/>
    <property type="evidence" value="ECO:0007669"/>
    <property type="project" value="InterPro"/>
</dbReference>
<evidence type="ECO:0000256" key="4">
    <source>
        <dbReference type="ARBA" id="ARBA00022741"/>
    </source>
</evidence>
<dbReference type="Pfam" id="PF00005">
    <property type="entry name" value="ABC_tran"/>
    <property type="match status" value="1"/>
</dbReference>
<dbReference type="GO" id="GO:0015413">
    <property type="term" value="F:ABC-type nickel transporter activity"/>
    <property type="evidence" value="ECO:0007669"/>
    <property type="project" value="UniProtKB-EC"/>
</dbReference>
<comment type="catalytic activity">
    <reaction evidence="12">
        <text>Ni(2+)(out) + ATP + H2O = Ni(2+)(in) + ADP + phosphate + H(+)</text>
        <dbReference type="Rhea" id="RHEA:15557"/>
        <dbReference type="ChEBI" id="CHEBI:15377"/>
        <dbReference type="ChEBI" id="CHEBI:15378"/>
        <dbReference type="ChEBI" id="CHEBI:30616"/>
        <dbReference type="ChEBI" id="CHEBI:43474"/>
        <dbReference type="ChEBI" id="CHEBI:49786"/>
        <dbReference type="ChEBI" id="CHEBI:456216"/>
        <dbReference type="EC" id="7.2.2.11"/>
    </reaction>
    <physiologicalReaction direction="left-to-right" evidence="12">
        <dbReference type="Rhea" id="RHEA:15558"/>
    </physiologicalReaction>
</comment>
<dbReference type="InterPro" id="IPR003593">
    <property type="entry name" value="AAA+_ATPase"/>
</dbReference>
<dbReference type="PANTHER" id="PTHR43297:SF13">
    <property type="entry name" value="NICKEL ABC TRANSPORTER, ATP-BINDING PROTEIN"/>
    <property type="match status" value="1"/>
</dbReference>
<dbReference type="GO" id="GO:0016887">
    <property type="term" value="F:ATP hydrolysis activity"/>
    <property type="evidence" value="ECO:0007669"/>
    <property type="project" value="InterPro"/>
</dbReference>
<evidence type="ECO:0000256" key="6">
    <source>
        <dbReference type="ARBA" id="ARBA00022967"/>
    </source>
</evidence>
<dbReference type="PANTHER" id="PTHR43297">
    <property type="entry name" value="OLIGOPEPTIDE TRANSPORT ATP-BINDING PROTEIN APPD"/>
    <property type="match status" value="1"/>
</dbReference>
<evidence type="ECO:0000256" key="2">
    <source>
        <dbReference type="ARBA" id="ARBA00022448"/>
    </source>
</evidence>
<evidence type="ECO:0000256" key="8">
    <source>
        <dbReference type="ARBA" id="ARBA00023136"/>
    </source>
</evidence>
<evidence type="ECO:0000313" key="15">
    <source>
        <dbReference type="Proteomes" id="UP000070404"/>
    </source>
</evidence>
<dbReference type="GO" id="GO:0005886">
    <property type="term" value="C:plasma membrane"/>
    <property type="evidence" value="ECO:0007669"/>
    <property type="project" value="UniProtKB-SubCell"/>
</dbReference>
<evidence type="ECO:0000256" key="7">
    <source>
        <dbReference type="ARBA" id="ARBA00023065"/>
    </source>
</evidence>
<proteinExistence type="predicted"/>
<accession>A0A133VK80</accession>
<comment type="subunit">
    <text evidence="9">The complex is composed of two ATP-binding proteins (NikD and NikE), two transmembrane proteins (NikB and NikC) and a solute-binding protein (NikA).</text>
</comment>
<dbReference type="Proteomes" id="UP000070404">
    <property type="component" value="Unassembled WGS sequence"/>
</dbReference>
<keyword evidence="3" id="KW-1003">Cell membrane</keyword>
<reference evidence="14 15" key="1">
    <citation type="journal article" date="2016" name="Sci. Rep.">
        <title>Metabolic traits of an uncultured archaeal lineage -MSBL1- from brine pools of the Red Sea.</title>
        <authorList>
            <person name="Mwirichia R."/>
            <person name="Alam I."/>
            <person name="Rashid M."/>
            <person name="Vinu M."/>
            <person name="Ba-Alawi W."/>
            <person name="Anthony Kamau A."/>
            <person name="Kamanda Ngugi D."/>
            <person name="Goker M."/>
            <person name="Klenk H.P."/>
            <person name="Bajic V."/>
            <person name="Stingl U."/>
        </authorList>
    </citation>
    <scope>NUCLEOTIDE SEQUENCE [LARGE SCALE GENOMIC DNA]</scope>
    <source>
        <strain evidence="14">SCGC-AAA382C18</strain>
    </source>
</reference>
<dbReference type="InterPro" id="IPR027417">
    <property type="entry name" value="P-loop_NTPase"/>
</dbReference>
<feature type="domain" description="ABC transporter" evidence="13">
    <location>
        <begin position="8"/>
        <end position="319"/>
    </location>
</feature>
<keyword evidence="5" id="KW-0067">ATP-binding</keyword>
<keyword evidence="8" id="KW-0472">Membrane</keyword>
<evidence type="ECO:0000256" key="1">
    <source>
        <dbReference type="ARBA" id="ARBA00004202"/>
    </source>
</evidence>
<evidence type="ECO:0000256" key="3">
    <source>
        <dbReference type="ARBA" id="ARBA00022475"/>
    </source>
</evidence>
<keyword evidence="6" id="KW-1278">Translocase</keyword>
<keyword evidence="15" id="KW-1185">Reference proteome</keyword>
<dbReference type="Gene3D" id="3.40.50.300">
    <property type="entry name" value="P-loop containing nucleotide triphosphate hydrolases"/>
    <property type="match status" value="1"/>
</dbReference>
<evidence type="ECO:0000256" key="11">
    <source>
        <dbReference type="ARBA" id="ARBA00044143"/>
    </source>
</evidence>
<evidence type="ECO:0000256" key="5">
    <source>
        <dbReference type="ARBA" id="ARBA00022840"/>
    </source>
</evidence>
<dbReference type="SMART" id="SM00382">
    <property type="entry name" value="AAA"/>
    <property type="match status" value="1"/>
</dbReference>
<gene>
    <name evidence="14" type="ORF">AKJ52_01500</name>
</gene>
<evidence type="ECO:0000256" key="10">
    <source>
        <dbReference type="ARBA" id="ARBA00039098"/>
    </source>
</evidence>
<name>A0A133VK80_9EURY</name>
<dbReference type="CDD" id="cd03257">
    <property type="entry name" value="ABC_NikE_OppD_transporters"/>
    <property type="match status" value="1"/>
</dbReference>
<organism evidence="14 15">
    <name type="scientific">candidate division MSBL1 archaeon SCGC-AAA382C18</name>
    <dbReference type="NCBI Taxonomy" id="1698281"/>
    <lineage>
        <taxon>Archaea</taxon>
        <taxon>Methanobacteriati</taxon>
        <taxon>Methanobacteriota</taxon>
        <taxon>candidate division MSBL1</taxon>
    </lineage>
</organism>
<dbReference type="AlphaFoldDB" id="A0A133VK80"/>
<comment type="subcellular location">
    <subcellularLocation>
        <location evidence="1">Cell membrane</location>
        <topology evidence="1">Peripheral membrane protein</topology>
    </subcellularLocation>
</comment>
<evidence type="ECO:0000259" key="13">
    <source>
        <dbReference type="PROSITE" id="PS50893"/>
    </source>
</evidence>
<dbReference type="GO" id="GO:0005524">
    <property type="term" value="F:ATP binding"/>
    <property type="evidence" value="ECO:0007669"/>
    <property type="project" value="UniProtKB-KW"/>
</dbReference>
<keyword evidence="4" id="KW-0547">Nucleotide-binding</keyword>
<dbReference type="InterPro" id="IPR013563">
    <property type="entry name" value="Oligopep_ABC_C"/>
</dbReference>
<sequence>MDDSILEVRGLTVRFYTYAGVVKALEGINFDIREGETFGIVGETGCGKSVTALSILRLVPSPGAIEEGEITFKRNGRFDDVMDLDEEELRRIRGNEISMIFQEPSDALNPVYTIGEQISEAFYAHRKEEMVKEVISDLEEEIKNSDGFRKRILGFENSLYQKMLENPDSLMLEFFSNIPILNRYKDRLKEEARRRSIEMLEDVGIPDPEGVFDKYPFEMSGGMNQRAVISMALACRPNLLIADEPTSNIDVSIQRRILDLIDDMKDEFGVSVLHITHNLGVVAENCDRVGVMYAGEIIEIADIEELFDNPLHPYTEMLLGSVPSPEKERLPEVGGSVPDLISPPSGCRFHPRCPRADEFCEESSPALKEVQKDHYVACRELEGE</sequence>
<dbReference type="EC" id="7.2.2.11" evidence="10"/>
<keyword evidence="7" id="KW-0406">Ion transport</keyword>
<dbReference type="SUPFAM" id="SSF52540">
    <property type="entry name" value="P-loop containing nucleoside triphosphate hydrolases"/>
    <property type="match status" value="1"/>
</dbReference>
<dbReference type="PROSITE" id="PS50893">
    <property type="entry name" value="ABC_TRANSPORTER_2"/>
    <property type="match status" value="1"/>
</dbReference>
<dbReference type="Pfam" id="PF08352">
    <property type="entry name" value="oligo_HPY"/>
    <property type="match status" value="1"/>
</dbReference>
<evidence type="ECO:0000313" key="14">
    <source>
        <dbReference type="EMBL" id="KXB06844.1"/>
    </source>
</evidence>
<comment type="caution">
    <text evidence="14">The sequence shown here is derived from an EMBL/GenBank/DDBJ whole genome shotgun (WGS) entry which is preliminary data.</text>
</comment>